<keyword evidence="6" id="KW-0238">DNA-binding</keyword>
<evidence type="ECO:0000256" key="6">
    <source>
        <dbReference type="ARBA" id="ARBA00023125"/>
    </source>
</evidence>
<dbReference type="InterPro" id="IPR036590">
    <property type="entry name" value="SRAP-like"/>
</dbReference>
<evidence type="ECO:0000256" key="5">
    <source>
        <dbReference type="ARBA" id="ARBA00023124"/>
    </source>
</evidence>
<proteinExistence type="inferred from homology"/>
<dbReference type="GO" id="GO:0008233">
    <property type="term" value="F:peptidase activity"/>
    <property type="evidence" value="ECO:0007669"/>
    <property type="project" value="UniProtKB-KW"/>
</dbReference>
<evidence type="ECO:0000256" key="4">
    <source>
        <dbReference type="ARBA" id="ARBA00022801"/>
    </source>
</evidence>
<evidence type="ECO:0000256" key="2">
    <source>
        <dbReference type="ARBA" id="ARBA00022670"/>
    </source>
</evidence>
<evidence type="ECO:0000256" key="7">
    <source>
        <dbReference type="ARBA" id="ARBA00023239"/>
    </source>
</evidence>
<dbReference type="Gene3D" id="3.90.1680.10">
    <property type="entry name" value="SOS response associated peptidase-like"/>
    <property type="match status" value="1"/>
</dbReference>
<keyword evidence="5" id="KW-0190">Covalent protein-DNA linkage</keyword>
<dbReference type="EC" id="3.4.-.-" evidence="8"/>
<reference evidence="9 10" key="1">
    <citation type="submission" date="2017-03" db="EMBL/GenBank/DDBJ databases">
        <authorList>
            <person name="Afonso C.L."/>
            <person name="Miller P.J."/>
            <person name="Scott M.A."/>
            <person name="Spackman E."/>
            <person name="Goraichik I."/>
            <person name="Dimitrov K.M."/>
            <person name="Suarez D.L."/>
            <person name="Swayne D.E."/>
        </authorList>
    </citation>
    <scope>NUCLEOTIDE SEQUENCE [LARGE SCALE GENOMIC DNA]</scope>
    <source>
        <strain evidence="9 10">CECT 8625</strain>
    </source>
</reference>
<dbReference type="GO" id="GO:0003697">
    <property type="term" value="F:single-stranded DNA binding"/>
    <property type="evidence" value="ECO:0007669"/>
    <property type="project" value="InterPro"/>
</dbReference>
<dbReference type="SUPFAM" id="SSF143081">
    <property type="entry name" value="BB1717-like"/>
    <property type="match status" value="1"/>
</dbReference>
<evidence type="ECO:0000313" key="9">
    <source>
        <dbReference type="EMBL" id="SLN52650.1"/>
    </source>
</evidence>
<dbReference type="OrthoDB" id="9782620at2"/>
<dbReference type="GO" id="GO:0006508">
    <property type="term" value="P:proteolysis"/>
    <property type="evidence" value="ECO:0007669"/>
    <property type="project" value="UniProtKB-KW"/>
</dbReference>
<dbReference type="Proteomes" id="UP000193570">
    <property type="component" value="Unassembled WGS sequence"/>
</dbReference>
<name>A0A1X6ZIV1_9RHOB</name>
<evidence type="ECO:0000256" key="8">
    <source>
        <dbReference type="RuleBase" id="RU364100"/>
    </source>
</evidence>
<sequence length="203" mass="22167">MPGRLFIDAPLADAAREAGVPAPPAAEPRLDISPGEPLWTLTVDGFREMRWGLIPSGRTNARGRPVLETLINARSETVFDKSAFAGLKRAVVPINGWYEWTGPPRRKTRWALRDRDGGWLWCAAVWDEWQAPGGTRVAQLATLTCAPNAEVAPIHDRMGVMLSAEAIRTWLRGDEPEARALCTPLPDGRVAVSETPAPDTARG</sequence>
<dbReference type="EMBL" id="FWFK01000004">
    <property type="protein sequence ID" value="SLN52650.1"/>
    <property type="molecule type" value="Genomic_DNA"/>
</dbReference>
<dbReference type="PANTHER" id="PTHR13604">
    <property type="entry name" value="DC12-RELATED"/>
    <property type="match status" value="1"/>
</dbReference>
<keyword evidence="10" id="KW-1185">Reference proteome</keyword>
<protein>
    <recommendedName>
        <fullName evidence="8">Abasic site processing protein</fullName>
        <ecNumber evidence="8">3.4.-.-</ecNumber>
    </recommendedName>
</protein>
<dbReference type="GO" id="GO:0106300">
    <property type="term" value="P:protein-DNA covalent cross-linking repair"/>
    <property type="evidence" value="ECO:0007669"/>
    <property type="project" value="InterPro"/>
</dbReference>
<dbReference type="GO" id="GO:0016829">
    <property type="term" value="F:lyase activity"/>
    <property type="evidence" value="ECO:0007669"/>
    <property type="project" value="UniProtKB-KW"/>
</dbReference>
<evidence type="ECO:0000256" key="1">
    <source>
        <dbReference type="ARBA" id="ARBA00008136"/>
    </source>
</evidence>
<keyword evidence="4 8" id="KW-0378">Hydrolase</keyword>
<evidence type="ECO:0000256" key="3">
    <source>
        <dbReference type="ARBA" id="ARBA00022763"/>
    </source>
</evidence>
<keyword evidence="2 8" id="KW-0645">Protease</keyword>
<comment type="similarity">
    <text evidence="1 8">Belongs to the SOS response-associated peptidase family.</text>
</comment>
<dbReference type="PANTHER" id="PTHR13604:SF0">
    <property type="entry name" value="ABASIC SITE PROCESSING PROTEIN HMCES"/>
    <property type="match status" value="1"/>
</dbReference>
<accession>A0A1X6ZIV1</accession>
<dbReference type="RefSeq" id="WP_085792328.1">
    <property type="nucleotide sequence ID" value="NZ_FWFK01000004.1"/>
</dbReference>
<dbReference type="InterPro" id="IPR003738">
    <property type="entry name" value="SRAP"/>
</dbReference>
<evidence type="ECO:0000313" key="10">
    <source>
        <dbReference type="Proteomes" id="UP000193570"/>
    </source>
</evidence>
<keyword evidence="3" id="KW-0227">DNA damage</keyword>
<keyword evidence="7" id="KW-0456">Lyase</keyword>
<gene>
    <name evidence="9" type="primary">yedK_1</name>
    <name evidence="9" type="ORF">ROJ8625_02657</name>
</gene>
<dbReference type="Pfam" id="PF02586">
    <property type="entry name" value="SRAP"/>
    <property type="match status" value="1"/>
</dbReference>
<organism evidence="9 10">
    <name type="scientific">Roseivivax jejudonensis</name>
    <dbReference type="NCBI Taxonomy" id="1529041"/>
    <lineage>
        <taxon>Bacteria</taxon>
        <taxon>Pseudomonadati</taxon>
        <taxon>Pseudomonadota</taxon>
        <taxon>Alphaproteobacteria</taxon>
        <taxon>Rhodobacterales</taxon>
        <taxon>Roseobacteraceae</taxon>
        <taxon>Roseivivax</taxon>
    </lineage>
</organism>
<dbReference type="AlphaFoldDB" id="A0A1X6ZIV1"/>